<gene>
    <name evidence="2" type="ORF">Q8X39_09320</name>
</gene>
<accession>A0ABT9G343</accession>
<dbReference type="RefSeq" id="WP_305749397.1">
    <property type="nucleotide sequence ID" value="NZ_JAUZEE010000004.1"/>
</dbReference>
<evidence type="ECO:0000259" key="1">
    <source>
        <dbReference type="Pfam" id="PF01243"/>
    </source>
</evidence>
<reference evidence="2 3" key="1">
    <citation type="submission" date="2023-08" db="EMBL/GenBank/DDBJ databases">
        <authorList>
            <person name="Roldan D.M."/>
            <person name="Menes R.J."/>
        </authorList>
    </citation>
    <scope>NUCLEOTIDE SEQUENCE [LARGE SCALE GENOMIC DNA]</scope>
    <source>
        <strain evidence="2 3">CCM 2812</strain>
    </source>
</reference>
<evidence type="ECO:0000313" key="3">
    <source>
        <dbReference type="Proteomes" id="UP001235760"/>
    </source>
</evidence>
<dbReference type="Pfam" id="PF01243">
    <property type="entry name" value="PNPOx_N"/>
    <property type="match status" value="1"/>
</dbReference>
<dbReference type="PANTHER" id="PTHR13343:SF17">
    <property type="entry name" value="CELLULAR REPRESSOR OF E1A-STIMULATED GENES, ISOFORM A"/>
    <property type="match status" value="1"/>
</dbReference>
<dbReference type="Gene3D" id="2.30.110.10">
    <property type="entry name" value="Electron Transport, Fmn-binding Protein, Chain A"/>
    <property type="match status" value="1"/>
</dbReference>
<organism evidence="2 3">
    <name type="scientific">Leptothrix discophora</name>
    <dbReference type="NCBI Taxonomy" id="89"/>
    <lineage>
        <taxon>Bacteria</taxon>
        <taxon>Pseudomonadati</taxon>
        <taxon>Pseudomonadota</taxon>
        <taxon>Betaproteobacteria</taxon>
        <taxon>Burkholderiales</taxon>
        <taxon>Sphaerotilaceae</taxon>
        <taxon>Leptothrix</taxon>
    </lineage>
</organism>
<dbReference type="InterPro" id="IPR014419">
    <property type="entry name" value="HutZ"/>
</dbReference>
<sequence>MSEPTPPSHLSRLDQQVLLLLAERAVGALGTLEDDGSPAVSMVPFAVDGAAGELILHVSALSAHTRQMQQDDRVSLLVTAADDAADLPQALPRVTVQARARFEAAGSEAAARCQALYLARHPAAELMTQLPDFAFVRLRPTAVRHIAGFGAARSVDPAVFAGLLAAVAVRPVGVPAADTPRAD</sequence>
<proteinExistence type="predicted"/>
<dbReference type="PIRSF" id="PIRSF004633">
    <property type="entry name" value="UCP_PLP_oxd"/>
    <property type="match status" value="1"/>
</dbReference>
<evidence type="ECO:0000313" key="2">
    <source>
        <dbReference type="EMBL" id="MDP4300836.1"/>
    </source>
</evidence>
<comment type="caution">
    <text evidence="2">The sequence shown here is derived from an EMBL/GenBank/DDBJ whole genome shotgun (WGS) entry which is preliminary data.</text>
</comment>
<feature type="domain" description="Pyridoxamine 5'-phosphate oxidase N-terminal" evidence="1">
    <location>
        <begin position="14"/>
        <end position="145"/>
    </location>
</feature>
<dbReference type="Proteomes" id="UP001235760">
    <property type="component" value="Unassembled WGS sequence"/>
</dbReference>
<dbReference type="PANTHER" id="PTHR13343">
    <property type="entry name" value="CREG1 PROTEIN"/>
    <property type="match status" value="1"/>
</dbReference>
<name>A0ABT9G343_LEPDI</name>
<keyword evidence="3" id="KW-1185">Reference proteome</keyword>
<dbReference type="SUPFAM" id="SSF50475">
    <property type="entry name" value="FMN-binding split barrel"/>
    <property type="match status" value="1"/>
</dbReference>
<dbReference type="InterPro" id="IPR012349">
    <property type="entry name" value="Split_barrel_FMN-bd"/>
</dbReference>
<protein>
    <submittedName>
        <fullName evidence="2">Pyridoxamine 5'-phosphate oxidase family protein</fullName>
    </submittedName>
</protein>
<dbReference type="InterPro" id="IPR011576">
    <property type="entry name" value="Pyridox_Oxase_N"/>
</dbReference>
<dbReference type="EMBL" id="JAUZEE010000004">
    <property type="protein sequence ID" value="MDP4300836.1"/>
    <property type="molecule type" value="Genomic_DNA"/>
</dbReference>